<feature type="transmembrane region" description="Helical" evidence="1">
    <location>
        <begin position="45"/>
        <end position="67"/>
    </location>
</feature>
<accession>A0ABW3L5E7</accession>
<proteinExistence type="predicted"/>
<reference evidence="3" key="1">
    <citation type="journal article" date="2019" name="Int. J. Syst. Evol. Microbiol.">
        <title>The Global Catalogue of Microorganisms (GCM) 10K type strain sequencing project: providing services to taxonomists for standard genome sequencing and annotation.</title>
        <authorList>
            <consortium name="The Broad Institute Genomics Platform"/>
            <consortium name="The Broad Institute Genome Sequencing Center for Infectious Disease"/>
            <person name="Wu L."/>
            <person name="Ma J."/>
        </authorList>
    </citation>
    <scope>NUCLEOTIDE SEQUENCE [LARGE SCALE GENOMIC DNA]</scope>
    <source>
        <strain evidence="3">CCUG 56607</strain>
    </source>
</reference>
<feature type="transmembrane region" description="Helical" evidence="1">
    <location>
        <begin position="6"/>
        <end position="24"/>
    </location>
</feature>
<keyword evidence="1" id="KW-0472">Membrane</keyword>
<keyword evidence="1" id="KW-1133">Transmembrane helix</keyword>
<evidence type="ECO:0000313" key="3">
    <source>
        <dbReference type="Proteomes" id="UP001596990"/>
    </source>
</evidence>
<dbReference type="EMBL" id="JBHTKL010000005">
    <property type="protein sequence ID" value="MFD1020248.1"/>
    <property type="molecule type" value="Genomic_DNA"/>
</dbReference>
<comment type="caution">
    <text evidence="2">The sequence shown here is derived from an EMBL/GenBank/DDBJ whole genome shotgun (WGS) entry which is preliminary data.</text>
</comment>
<evidence type="ECO:0000313" key="2">
    <source>
        <dbReference type="EMBL" id="MFD1020248.1"/>
    </source>
</evidence>
<sequence>MSIFIKVLSAILLAISIIAFRKGIKLVRLYRASNYTDRRARRGYKLNRIGILAFLLSIGFAVTGFTISTDGNNNRTAAADSDLEFSTDAPTYIEAEYDFLVKNAFGEIYRGKKLEEWGGIAVVDHDYSQGQLRLVLTGWAEDDSMVDYQLKLSDGTTHQPSKSFTTEYKNEVKLESVKTRIAFLGINTTETTTFQMSHDQYMKLDKAELEITATNENSIKLPLQVNKFITES</sequence>
<gene>
    <name evidence="2" type="ORF">ACFQ2J_13755</name>
</gene>
<dbReference type="RefSeq" id="WP_386061500.1">
    <property type="nucleotide sequence ID" value="NZ_JBHTKL010000005.1"/>
</dbReference>
<evidence type="ECO:0000256" key="1">
    <source>
        <dbReference type="SAM" id="Phobius"/>
    </source>
</evidence>
<keyword evidence="1" id="KW-0812">Transmembrane</keyword>
<organism evidence="2 3">
    <name type="scientific">Thalassobacillus hwangdonensis</name>
    <dbReference type="NCBI Taxonomy" id="546108"/>
    <lineage>
        <taxon>Bacteria</taxon>
        <taxon>Bacillati</taxon>
        <taxon>Bacillota</taxon>
        <taxon>Bacilli</taxon>
        <taxon>Bacillales</taxon>
        <taxon>Bacillaceae</taxon>
        <taxon>Thalassobacillus</taxon>
    </lineage>
</organism>
<name>A0ABW3L5E7_9BACI</name>
<dbReference type="Proteomes" id="UP001596990">
    <property type="component" value="Unassembled WGS sequence"/>
</dbReference>
<keyword evidence="3" id="KW-1185">Reference proteome</keyword>
<protein>
    <submittedName>
        <fullName evidence="2">Uncharacterized protein</fullName>
    </submittedName>
</protein>